<evidence type="ECO:0000313" key="3">
    <source>
        <dbReference type="Proteomes" id="UP000772812"/>
    </source>
</evidence>
<dbReference type="RefSeq" id="WP_200672984.1">
    <property type="nucleotide sequence ID" value="NZ_JAACYA010000001.1"/>
</dbReference>
<dbReference type="EC" id="4.2.1.-" evidence="2"/>
<dbReference type="PIRSF" id="PIRSF006320">
    <property type="entry name" value="Elb2"/>
    <property type="match status" value="1"/>
</dbReference>
<protein>
    <submittedName>
        <fullName evidence="2">Isoprenoid biosynthesis glyoxalase ElbB</fullName>
        <ecNumber evidence="2">4.2.1.-</ecNumber>
    </submittedName>
</protein>
<dbReference type="SUPFAM" id="SSF52317">
    <property type="entry name" value="Class I glutamine amidotransferase-like"/>
    <property type="match status" value="1"/>
</dbReference>
<dbReference type="Pfam" id="PF01965">
    <property type="entry name" value="DJ-1_PfpI"/>
    <property type="match status" value="1"/>
</dbReference>
<dbReference type="PANTHER" id="PTHR10224">
    <property type="entry name" value="ES1 PROTEIN HOMOLOG, MITOCHONDRIAL"/>
    <property type="match status" value="1"/>
</dbReference>
<gene>
    <name evidence="2" type="primary">elbB</name>
    <name evidence="2" type="ORF">GWK41_00630</name>
</gene>
<evidence type="ECO:0000259" key="1">
    <source>
        <dbReference type="Pfam" id="PF01965"/>
    </source>
</evidence>
<dbReference type="GO" id="GO:0016829">
    <property type="term" value="F:lyase activity"/>
    <property type="evidence" value="ECO:0007669"/>
    <property type="project" value="UniProtKB-KW"/>
</dbReference>
<sequence>MKVGVLLAGCGVFDGAEIHEATLTLYFLDREGVEIVCMAPDIPQKEVINHLNGEKMNETRNVLVEAARIARGNIKNINEVSADEIDALIMPGGYGVAKNFSNFLEKGAEADVIPEVKRLLVEMFQKGKPIGAVCISPVIVAAALREAKAKLTIGSDEQVAKAIEAMGQQHLVCPVSEALVDEEHKIVSTPAYMEGKTIKDVAEGIEKLVKEVLRLAGKQ</sequence>
<dbReference type="NCBIfam" id="NF008747">
    <property type="entry name" value="PRK11780.1"/>
    <property type="match status" value="1"/>
</dbReference>
<accession>A0ABS1GFH0</accession>
<dbReference type="EMBL" id="JAACYA010000001">
    <property type="protein sequence ID" value="MBK3331566.1"/>
    <property type="molecule type" value="Genomic_DNA"/>
</dbReference>
<reference evidence="2 3" key="1">
    <citation type="journal article" date="2021" name="Syst. Appl. Microbiol.">
        <title>Persephonella atlantica sp. nov.: How to adapt to physico-chemical gradients in high temperature hydrothermal habitats.</title>
        <authorList>
            <person name="Francois D.X."/>
            <person name="Godfroy A."/>
            <person name="Mathien C."/>
            <person name="Aube J."/>
            <person name="Cathalot C."/>
            <person name="Lesongeur F."/>
            <person name="L'Haridon S."/>
            <person name="Philippon X."/>
            <person name="Roussel E.G."/>
        </authorList>
    </citation>
    <scope>NUCLEOTIDE SEQUENCE [LARGE SCALE GENOMIC DNA]</scope>
    <source>
        <strain evidence="2 3">MO1340</strain>
    </source>
</reference>
<comment type="caution">
    <text evidence="2">The sequence shown here is derived from an EMBL/GenBank/DDBJ whole genome shotgun (WGS) entry which is preliminary data.</text>
</comment>
<feature type="domain" description="DJ-1/PfpI" evidence="1">
    <location>
        <begin position="12"/>
        <end position="152"/>
    </location>
</feature>
<dbReference type="CDD" id="cd03133">
    <property type="entry name" value="GATase1_ES1"/>
    <property type="match status" value="1"/>
</dbReference>
<dbReference type="Proteomes" id="UP000772812">
    <property type="component" value="Unassembled WGS sequence"/>
</dbReference>
<keyword evidence="2" id="KW-0456">Lyase</keyword>
<organism evidence="2 3">
    <name type="scientific">Persephonella atlantica</name>
    <dbReference type="NCBI Taxonomy" id="2699429"/>
    <lineage>
        <taxon>Bacteria</taxon>
        <taxon>Pseudomonadati</taxon>
        <taxon>Aquificota</taxon>
        <taxon>Aquificia</taxon>
        <taxon>Aquificales</taxon>
        <taxon>Hydrogenothermaceae</taxon>
        <taxon>Persephonella</taxon>
    </lineage>
</organism>
<name>A0ABS1GFH0_9AQUI</name>
<proteinExistence type="predicted"/>
<dbReference type="PANTHER" id="PTHR10224:SF12">
    <property type="entry name" value="GLYOXALASE ELBB"/>
    <property type="match status" value="1"/>
</dbReference>
<dbReference type="InterPro" id="IPR002818">
    <property type="entry name" value="DJ-1/PfpI"/>
</dbReference>
<dbReference type="InterPro" id="IPR029062">
    <property type="entry name" value="Class_I_gatase-like"/>
</dbReference>
<dbReference type="Gene3D" id="3.40.50.880">
    <property type="match status" value="1"/>
</dbReference>
<evidence type="ECO:0000313" key="2">
    <source>
        <dbReference type="EMBL" id="MBK3331566.1"/>
    </source>
</evidence>
<dbReference type="InterPro" id="IPR026041">
    <property type="entry name" value="ElbB"/>
</dbReference>
<keyword evidence="3" id="KW-1185">Reference proteome</keyword>